<dbReference type="EMBL" id="JACHIH010000010">
    <property type="protein sequence ID" value="MBB5047295.1"/>
    <property type="molecule type" value="Genomic_DNA"/>
</dbReference>
<dbReference type="GO" id="GO:0030976">
    <property type="term" value="F:thiamine pyrophosphate binding"/>
    <property type="evidence" value="ECO:0007669"/>
    <property type="project" value="InterPro"/>
</dbReference>
<dbReference type="GO" id="GO:0005948">
    <property type="term" value="C:acetolactate synthase complex"/>
    <property type="evidence" value="ECO:0007669"/>
    <property type="project" value="TreeGrafter"/>
</dbReference>
<evidence type="ECO:0000259" key="4">
    <source>
        <dbReference type="Pfam" id="PF00205"/>
    </source>
</evidence>
<evidence type="ECO:0000259" key="6">
    <source>
        <dbReference type="Pfam" id="PF02776"/>
    </source>
</evidence>
<dbReference type="GO" id="GO:0050660">
    <property type="term" value="F:flavin adenine dinucleotide binding"/>
    <property type="evidence" value="ECO:0007669"/>
    <property type="project" value="TreeGrafter"/>
</dbReference>
<dbReference type="EC" id="3.7.1.22" evidence="7"/>
<feature type="domain" description="Thiamine pyrophosphate enzyme central" evidence="4">
    <location>
        <begin position="257"/>
        <end position="389"/>
    </location>
</feature>
<dbReference type="GO" id="GO:0102481">
    <property type="term" value="F:3D-(3,5/4)-trihydroxycyclohexane-1,2-dione hydrolase activity"/>
    <property type="evidence" value="ECO:0007669"/>
    <property type="project" value="UniProtKB-EC"/>
</dbReference>
<accession>A0A7W7Z3U4</accession>
<dbReference type="Pfam" id="PF00205">
    <property type="entry name" value="TPP_enzyme_M"/>
    <property type="match status" value="1"/>
</dbReference>
<dbReference type="GO" id="GO:0003984">
    <property type="term" value="F:acetolactate synthase activity"/>
    <property type="evidence" value="ECO:0007669"/>
    <property type="project" value="TreeGrafter"/>
</dbReference>
<dbReference type="PANTHER" id="PTHR18968">
    <property type="entry name" value="THIAMINE PYROPHOSPHATE ENZYMES"/>
    <property type="match status" value="1"/>
</dbReference>
<dbReference type="Gene3D" id="3.40.50.1220">
    <property type="entry name" value="TPP-binding domain"/>
    <property type="match status" value="1"/>
</dbReference>
<name>A0A7W7Z3U4_9BRAD</name>
<dbReference type="InterPro" id="IPR012001">
    <property type="entry name" value="Thiamin_PyroP_enz_TPP-bd_dom"/>
</dbReference>
<reference evidence="7 8" key="1">
    <citation type="submission" date="2020-08" db="EMBL/GenBank/DDBJ databases">
        <title>Genomic Encyclopedia of Type Strains, Phase IV (KMG-IV): sequencing the most valuable type-strain genomes for metagenomic binning, comparative biology and taxonomic classification.</title>
        <authorList>
            <person name="Goeker M."/>
        </authorList>
    </citation>
    <scope>NUCLEOTIDE SEQUENCE [LARGE SCALE GENOMIC DNA]</scope>
    <source>
        <strain evidence="7 8">DSM 12706</strain>
    </source>
</reference>
<dbReference type="Gene3D" id="3.40.50.970">
    <property type="match status" value="2"/>
</dbReference>
<organism evidence="7 8">
    <name type="scientific">Rhodopseudomonas rhenobacensis</name>
    <dbReference type="NCBI Taxonomy" id="87461"/>
    <lineage>
        <taxon>Bacteria</taxon>
        <taxon>Pseudomonadati</taxon>
        <taxon>Pseudomonadota</taxon>
        <taxon>Alphaproteobacteria</taxon>
        <taxon>Hyphomicrobiales</taxon>
        <taxon>Nitrobacteraceae</taxon>
        <taxon>Rhodopseudomonas</taxon>
    </lineage>
</organism>
<dbReference type="CDD" id="cd00568">
    <property type="entry name" value="TPP_enzymes"/>
    <property type="match status" value="1"/>
</dbReference>
<comment type="similarity">
    <text evidence="1 3">Belongs to the TPP enzyme family.</text>
</comment>
<dbReference type="SUPFAM" id="SSF52518">
    <property type="entry name" value="Thiamin diphosphate-binding fold (THDP-binding)"/>
    <property type="match status" value="2"/>
</dbReference>
<evidence type="ECO:0000313" key="7">
    <source>
        <dbReference type="EMBL" id="MBB5047295.1"/>
    </source>
</evidence>
<sequence>MSKQAVASGALRELGKIDKKPGKGDDRDAEIRARARAIHAAGGLGHALADGTLPTQLRVSLSEALILGLLKQGVATFFAIFGHGSTDIANVLRIYDDEGVTKTINCRNEVEMAHAATALRWTYGETPAVITSIGPGALQAMAGSLAAASNGVGVYHVYGDETTFGEGYNMQQIPKPQQGLYGRMMAEIGEAYTLHTPEALRESLRRGAGRVFHPYKAGPFYLMLPINTQPQMVELNLAALPERPEFPLTTVASAEVLDRASELIASHARVMIKAGGGTRGHDWAIRRLANAANAVVVLSPGASGVLTDADPRNMHVGGSKGSISGNYAMENAELVIMVGSRAVCQADCSGIGYKSATNVININGDINDVMHYNHTLPLVGDISVIADALADRLEARTAAADHAGKHAWLQACLAKKQEWRAYRETRFHASPLADEVWQRPALGQPAAIKVVADFARRIDAVKYFDAGDVQANGFQVVEDDRTGDTFTETGASYMGFSASALLAAAAAEKPRYAIAFTGDGSFMMNPQILIDAVEHGVRGMLVIFDNRRMAAITSLQLAQYGEQFRTNDRVAVDYVMMAQAVSGIKAIHGGWTAAELKSALEEAHGHDGLSVLHVPVYAGENPLGGLGAWGEWNVGNWCEAVQHEWLHQDL</sequence>
<dbReference type="InterPro" id="IPR045229">
    <property type="entry name" value="TPP_enz"/>
</dbReference>
<dbReference type="PANTHER" id="PTHR18968:SF9">
    <property type="entry name" value="3D-(3,5_4)-TRIHYDROXYCYCLOHEXANE-1,2-DIONE HYDROLASE"/>
    <property type="match status" value="1"/>
</dbReference>
<keyword evidence="7" id="KW-0378">Hydrolase</keyword>
<gene>
    <name evidence="7" type="ORF">HNR60_002049</name>
</gene>
<dbReference type="GO" id="GO:0000287">
    <property type="term" value="F:magnesium ion binding"/>
    <property type="evidence" value="ECO:0007669"/>
    <property type="project" value="InterPro"/>
</dbReference>
<dbReference type="GO" id="GO:0009097">
    <property type="term" value="P:isoleucine biosynthetic process"/>
    <property type="evidence" value="ECO:0007669"/>
    <property type="project" value="TreeGrafter"/>
</dbReference>
<dbReference type="Proteomes" id="UP000542353">
    <property type="component" value="Unassembled WGS sequence"/>
</dbReference>
<evidence type="ECO:0000259" key="5">
    <source>
        <dbReference type="Pfam" id="PF02775"/>
    </source>
</evidence>
<evidence type="ECO:0000256" key="3">
    <source>
        <dbReference type="RuleBase" id="RU362132"/>
    </source>
</evidence>
<dbReference type="GO" id="GO:0009099">
    <property type="term" value="P:L-valine biosynthetic process"/>
    <property type="evidence" value="ECO:0007669"/>
    <property type="project" value="TreeGrafter"/>
</dbReference>
<evidence type="ECO:0000256" key="2">
    <source>
        <dbReference type="ARBA" id="ARBA00023052"/>
    </source>
</evidence>
<keyword evidence="8" id="KW-1185">Reference proteome</keyword>
<dbReference type="AlphaFoldDB" id="A0A7W7Z3U4"/>
<dbReference type="InterPro" id="IPR029035">
    <property type="entry name" value="DHS-like_NAD/FAD-binding_dom"/>
</dbReference>
<keyword evidence="2 3" id="KW-0786">Thiamine pyrophosphate</keyword>
<feature type="domain" description="Thiamine pyrophosphate enzyme N-terminal TPP-binding" evidence="6">
    <location>
        <begin position="61"/>
        <end position="172"/>
    </location>
</feature>
<evidence type="ECO:0000313" key="8">
    <source>
        <dbReference type="Proteomes" id="UP000542353"/>
    </source>
</evidence>
<comment type="caution">
    <text evidence="7">The sequence shown here is derived from an EMBL/GenBank/DDBJ whole genome shotgun (WGS) entry which is preliminary data.</text>
</comment>
<dbReference type="InterPro" id="IPR012000">
    <property type="entry name" value="Thiamin_PyroP_enz_cen_dom"/>
</dbReference>
<feature type="domain" description="Thiamine pyrophosphate enzyme TPP-binding" evidence="5">
    <location>
        <begin position="465"/>
        <end position="614"/>
    </location>
</feature>
<dbReference type="Pfam" id="PF02775">
    <property type="entry name" value="TPP_enzyme_C"/>
    <property type="match status" value="1"/>
</dbReference>
<dbReference type="InterPro" id="IPR011766">
    <property type="entry name" value="TPP_enzyme_TPP-bd"/>
</dbReference>
<dbReference type="Pfam" id="PF02776">
    <property type="entry name" value="TPP_enzyme_N"/>
    <property type="match status" value="1"/>
</dbReference>
<dbReference type="CDD" id="cd07035">
    <property type="entry name" value="TPP_PYR_POX_like"/>
    <property type="match status" value="1"/>
</dbReference>
<dbReference type="InterPro" id="IPR029061">
    <property type="entry name" value="THDP-binding"/>
</dbReference>
<protein>
    <submittedName>
        <fullName evidence="7">3D-(3,5/4)-trihydroxycyclohexane-1,2-dione acylhydrolase (Decyclizing)</fullName>
        <ecNumber evidence="7">3.7.1.22</ecNumber>
    </submittedName>
</protein>
<proteinExistence type="inferred from homology"/>
<evidence type="ECO:0000256" key="1">
    <source>
        <dbReference type="ARBA" id="ARBA00007812"/>
    </source>
</evidence>
<dbReference type="SUPFAM" id="SSF52467">
    <property type="entry name" value="DHS-like NAD/FAD-binding domain"/>
    <property type="match status" value="1"/>
</dbReference>
<dbReference type="RefSeq" id="WP_184256993.1">
    <property type="nucleotide sequence ID" value="NZ_JACHIH010000010.1"/>
</dbReference>